<feature type="region of interest" description="Disordered" evidence="1">
    <location>
        <begin position="1"/>
        <end position="146"/>
    </location>
</feature>
<keyword evidence="2" id="KW-1185">Reference proteome</keyword>
<reference evidence="3" key="1">
    <citation type="submission" date="2025-08" db="UniProtKB">
        <authorList>
            <consortium name="RefSeq"/>
        </authorList>
    </citation>
    <scope>IDENTIFICATION</scope>
</reference>
<gene>
    <name evidence="3" type="primary">LOC103269789</name>
</gene>
<dbReference type="AlphaFoldDB" id="A0A1U7UJQ9"/>
<feature type="non-terminal residue" evidence="3">
    <location>
        <position position="146"/>
    </location>
</feature>
<proteinExistence type="predicted"/>
<name>A0A1U7UJQ9_CARSF</name>
<feature type="compositionally biased region" description="Basic residues" evidence="1">
    <location>
        <begin position="27"/>
        <end position="41"/>
    </location>
</feature>
<dbReference type="KEGG" id="csyr:103269789"/>
<feature type="compositionally biased region" description="Basic and acidic residues" evidence="1">
    <location>
        <begin position="51"/>
        <end position="70"/>
    </location>
</feature>
<dbReference type="RefSeq" id="XP_008065542.1">
    <property type="nucleotide sequence ID" value="XM_008067351.1"/>
</dbReference>
<evidence type="ECO:0000313" key="3">
    <source>
        <dbReference type="RefSeq" id="XP_008065542.1"/>
    </source>
</evidence>
<feature type="compositionally biased region" description="Basic and acidic residues" evidence="1">
    <location>
        <begin position="1"/>
        <end position="12"/>
    </location>
</feature>
<sequence length="146" mass="16747">MNPREEKVKIITEEFTENDEEADAGRQKKKSKGQRQQRKKQLLTAGPEEMVSEKSHVGHQQDPRQEESESHLLSMTARRGPRSLPPIPSGSRTGFAEFSMRERMREKLQAARSKAESALLQEIPAPRPRRLRSPKEKELETEFGAE</sequence>
<evidence type="ECO:0000256" key="1">
    <source>
        <dbReference type="SAM" id="MobiDB-lite"/>
    </source>
</evidence>
<feature type="compositionally biased region" description="Basic and acidic residues" evidence="1">
    <location>
        <begin position="99"/>
        <end position="115"/>
    </location>
</feature>
<evidence type="ECO:0000313" key="2">
    <source>
        <dbReference type="Proteomes" id="UP000189704"/>
    </source>
</evidence>
<dbReference type="OrthoDB" id="10519079at2759"/>
<organism evidence="2 3">
    <name type="scientific">Carlito syrichta</name>
    <name type="common">Philippine tarsier</name>
    <name type="synonym">Tarsius syrichta</name>
    <dbReference type="NCBI Taxonomy" id="1868482"/>
    <lineage>
        <taxon>Eukaryota</taxon>
        <taxon>Metazoa</taxon>
        <taxon>Chordata</taxon>
        <taxon>Craniata</taxon>
        <taxon>Vertebrata</taxon>
        <taxon>Euteleostomi</taxon>
        <taxon>Mammalia</taxon>
        <taxon>Eutheria</taxon>
        <taxon>Euarchontoglires</taxon>
        <taxon>Primates</taxon>
        <taxon>Haplorrhini</taxon>
        <taxon>Tarsiiformes</taxon>
        <taxon>Tarsiidae</taxon>
        <taxon>Carlito</taxon>
    </lineage>
</organism>
<dbReference type="Proteomes" id="UP000189704">
    <property type="component" value="Unplaced"/>
</dbReference>
<accession>A0A1U7UJQ9</accession>
<dbReference type="GeneID" id="103269789"/>
<dbReference type="STRING" id="1868482.ENSTSYP00000034616"/>
<protein>
    <submittedName>
        <fullName evidence="3">Coiled-coil and C2 domain-containing protein 2A-like</fullName>
    </submittedName>
</protein>